<sequence length="145" mass="16378">CPSSRSEFLFLSPLLCAALLCSWCLFRRVFFHPRACLARQPFLSSPEFHAPFFVLIGGMEEALCVSGYLRVRPEGRPYDKLKRKKKNPPYGSLPPLSDVSLCLLATNVCPLPFFRGPNPYYLVTVYQPNPFSFPKENVDTCPSLA</sequence>
<reference evidence="1 2" key="1">
    <citation type="submission" date="2016-10" db="EMBL/GenBank/DDBJ databases">
        <title>The genome sequence of Colletotrichum fioriniae PJ7.</title>
        <authorList>
            <person name="Baroncelli R."/>
        </authorList>
    </citation>
    <scope>NUCLEOTIDE SEQUENCE [LARGE SCALE GENOMIC DNA]</scope>
    <source>
        <strain evidence="1 2">Tom-12</strain>
    </source>
</reference>
<proteinExistence type="predicted"/>
<comment type="caution">
    <text evidence="1">The sequence shown here is derived from an EMBL/GenBank/DDBJ whole genome shotgun (WGS) entry which is preliminary data.</text>
</comment>
<evidence type="ECO:0000313" key="1">
    <source>
        <dbReference type="EMBL" id="KAK1504767.1"/>
    </source>
</evidence>
<keyword evidence="2" id="KW-1185">Reference proteome</keyword>
<name>A0ABQ9RK69_9PEZI</name>
<accession>A0ABQ9RK69</accession>
<evidence type="ECO:0000313" key="2">
    <source>
        <dbReference type="Proteomes" id="UP001227543"/>
    </source>
</evidence>
<dbReference type="EMBL" id="MLFU01000009">
    <property type="protein sequence ID" value="KAK1504767.1"/>
    <property type="molecule type" value="Genomic_DNA"/>
</dbReference>
<dbReference type="GeneID" id="85404342"/>
<gene>
    <name evidence="1" type="ORF">CTAM01_04074</name>
</gene>
<protein>
    <submittedName>
        <fullName evidence="1">Uncharacterized protein</fullName>
    </submittedName>
</protein>
<organism evidence="1 2">
    <name type="scientific">Colletotrichum tamarilloi</name>
    <dbReference type="NCBI Taxonomy" id="1209934"/>
    <lineage>
        <taxon>Eukaryota</taxon>
        <taxon>Fungi</taxon>
        <taxon>Dikarya</taxon>
        <taxon>Ascomycota</taxon>
        <taxon>Pezizomycotina</taxon>
        <taxon>Sordariomycetes</taxon>
        <taxon>Hypocreomycetidae</taxon>
        <taxon>Glomerellales</taxon>
        <taxon>Glomerellaceae</taxon>
        <taxon>Colletotrichum</taxon>
        <taxon>Colletotrichum acutatum species complex</taxon>
    </lineage>
</organism>
<dbReference type="Proteomes" id="UP001227543">
    <property type="component" value="Unassembled WGS sequence"/>
</dbReference>
<feature type="non-terminal residue" evidence="1">
    <location>
        <position position="1"/>
    </location>
</feature>
<dbReference type="RefSeq" id="XP_060385525.1">
    <property type="nucleotide sequence ID" value="XM_060520104.1"/>
</dbReference>